<accession>A0A1R3G3F6</accession>
<dbReference type="Gramene" id="OMO52605">
    <property type="protein sequence ID" value="OMO52605"/>
    <property type="gene ID" value="CCACVL1_29164"/>
</dbReference>
<reference evidence="1 2" key="1">
    <citation type="submission" date="2013-09" db="EMBL/GenBank/DDBJ databases">
        <title>Corchorus capsularis genome sequencing.</title>
        <authorList>
            <person name="Alam M."/>
            <person name="Haque M.S."/>
            <person name="Islam M.S."/>
            <person name="Emdad E.M."/>
            <person name="Islam M.M."/>
            <person name="Ahmed B."/>
            <person name="Halim A."/>
            <person name="Hossen Q.M.M."/>
            <person name="Hossain M.Z."/>
            <person name="Ahmed R."/>
            <person name="Khan M.M."/>
            <person name="Islam R."/>
            <person name="Rashid M.M."/>
            <person name="Khan S.A."/>
            <person name="Rahman M.S."/>
            <person name="Alam M."/>
        </authorList>
    </citation>
    <scope>NUCLEOTIDE SEQUENCE [LARGE SCALE GENOMIC DNA]</scope>
    <source>
        <strain evidence="2">cv. CVL-1</strain>
        <tissue evidence="1">Whole seedling</tissue>
    </source>
</reference>
<sequence>MEHAAIARPKEDPNTAYMPVVKAITIASIPKPVKGSTT</sequence>
<dbReference type="EMBL" id="AWWV01015480">
    <property type="protein sequence ID" value="OMO52605.1"/>
    <property type="molecule type" value="Genomic_DNA"/>
</dbReference>
<gene>
    <name evidence="1" type="ORF">CCACVL1_29164</name>
</gene>
<comment type="caution">
    <text evidence="1">The sequence shown here is derived from an EMBL/GenBank/DDBJ whole genome shotgun (WGS) entry which is preliminary data.</text>
</comment>
<organism evidence="1 2">
    <name type="scientific">Corchorus capsularis</name>
    <name type="common">Jute</name>
    <dbReference type="NCBI Taxonomy" id="210143"/>
    <lineage>
        <taxon>Eukaryota</taxon>
        <taxon>Viridiplantae</taxon>
        <taxon>Streptophyta</taxon>
        <taxon>Embryophyta</taxon>
        <taxon>Tracheophyta</taxon>
        <taxon>Spermatophyta</taxon>
        <taxon>Magnoliopsida</taxon>
        <taxon>eudicotyledons</taxon>
        <taxon>Gunneridae</taxon>
        <taxon>Pentapetalae</taxon>
        <taxon>rosids</taxon>
        <taxon>malvids</taxon>
        <taxon>Malvales</taxon>
        <taxon>Malvaceae</taxon>
        <taxon>Grewioideae</taxon>
        <taxon>Apeibeae</taxon>
        <taxon>Corchorus</taxon>
    </lineage>
</organism>
<name>A0A1R3G3F6_COCAP</name>
<evidence type="ECO:0000313" key="2">
    <source>
        <dbReference type="Proteomes" id="UP000188268"/>
    </source>
</evidence>
<proteinExistence type="predicted"/>
<keyword evidence="2" id="KW-1185">Reference proteome</keyword>
<evidence type="ECO:0000313" key="1">
    <source>
        <dbReference type="EMBL" id="OMO52605.1"/>
    </source>
</evidence>
<dbReference type="Proteomes" id="UP000188268">
    <property type="component" value="Unassembled WGS sequence"/>
</dbReference>
<dbReference type="AlphaFoldDB" id="A0A1R3G3F6"/>
<protein>
    <submittedName>
        <fullName evidence="1">Uncharacterized protein</fullName>
    </submittedName>
</protein>